<accession>A0A158QM63</accession>
<feature type="region of interest" description="Disordered" evidence="1">
    <location>
        <begin position="81"/>
        <end position="100"/>
    </location>
</feature>
<protein>
    <submittedName>
        <fullName evidence="4">PAX-interacting protein 1</fullName>
    </submittedName>
</protein>
<keyword evidence="3" id="KW-1185">Reference proteome</keyword>
<feature type="region of interest" description="Disordered" evidence="1">
    <location>
        <begin position="335"/>
        <end position="367"/>
    </location>
</feature>
<evidence type="ECO:0000313" key="3">
    <source>
        <dbReference type="Proteomes" id="UP000268014"/>
    </source>
</evidence>
<feature type="compositionally biased region" description="Polar residues" evidence="1">
    <location>
        <begin position="349"/>
        <end position="367"/>
    </location>
</feature>
<sequence length="412" mass="45935">MSYNDGCNRNLEKVKEFGDDMRKQTEQNRAMDSPLGHLDPSRFTHMVVDQVGLGGAAVHPDNDGFMVPGPPSQVLYFQQRPRSSPVSSPSVMSSPSRGMDGCAQMQPRLGTPTNVMHMTPGAIGSPSIYNAPMTPQQMVQQQQQQQGMMQRQPTPTGQFDQNGGFTQQQQVQQGYPQGISESPGATHMQQQILAGGQGNGSPIMYARQPQQIIGQQQQQQNLQQQQMAGQQTTMKPPAKIVLELPKYLYELGTLVVVQPQMGMMVSSNQQYYQQQNQQVQWTQQQQQMQQPHFVRQPQMMGAVQTQRVIIQRVPYPPGTAYPTGMQAVTQQQPQPQAVVVQQAGRPTGAPQQQTQRPTYPSGAAPQQAQQYVYSTGQPAGYPQPQTAQATYQQQMYQRQQQVRVFLNSMILF</sequence>
<proteinExistence type="predicted"/>
<organism evidence="4">
    <name type="scientific">Haemonchus placei</name>
    <name type="common">Barber's pole worm</name>
    <dbReference type="NCBI Taxonomy" id="6290"/>
    <lineage>
        <taxon>Eukaryota</taxon>
        <taxon>Metazoa</taxon>
        <taxon>Ecdysozoa</taxon>
        <taxon>Nematoda</taxon>
        <taxon>Chromadorea</taxon>
        <taxon>Rhabditida</taxon>
        <taxon>Rhabditina</taxon>
        <taxon>Rhabditomorpha</taxon>
        <taxon>Strongyloidea</taxon>
        <taxon>Trichostrongylidae</taxon>
        <taxon>Haemonchus</taxon>
    </lineage>
</organism>
<dbReference type="EMBL" id="UZAF01016722">
    <property type="protein sequence ID" value="VDO32900.1"/>
    <property type="molecule type" value="Genomic_DNA"/>
</dbReference>
<evidence type="ECO:0000313" key="4">
    <source>
        <dbReference type="WBParaSite" id="HPLM_0000776601-mRNA-1"/>
    </source>
</evidence>
<evidence type="ECO:0000256" key="1">
    <source>
        <dbReference type="SAM" id="MobiDB-lite"/>
    </source>
</evidence>
<dbReference type="WBParaSite" id="HPLM_0000776601-mRNA-1">
    <property type="protein sequence ID" value="HPLM_0000776601-mRNA-1"/>
    <property type="gene ID" value="HPLM_0000776601"/>
</dbReference>
<feature type="compositionally biased region" description="Low complexity" evidence="1">
    <location>
        <begin position="81"/>
        <end position="97"/>
    </location>
</feature>
<reference evidence="4" key="1">
    <citation type="submission" date="2016-04" db="UniProtKB">
        <authorList>
            <consortium name="WormBaseParasite"/>
        </authorList>
    </citation>
    <scope>IDENTIFICATION</scope>
</reference>
<dbReference type="STRING" id="6290.A0A158QM63"/>
<reference evidence="2 3" key="2">
    <citation type="submission" date="2018-11" db="EMBL/GenBank/DDBJ databases">
        <authorList>
            <consortium name="Pathogen Informatics"/>
        </authorList>
    </citation>
    <scope>NUCLEOTIDE SEQUENCE [LARGE SCALE GENOMIC DNA]</scope>
    <source>
        <strain evidence="2 3">MHpl1</strain>
    </source>
</reference>
<dbReference type="Proteomes" id="UP000268014">
    <property type="component" value="Unassembled WGS sequence"/>
</dbReference>
<dbReference type="OMA" id="CATRIPV"/>
<dbReference type="OrthoDB" id="5861038at2759"/>
<gene>
    <name evidence="2" type="ORF">HPLM_LOCUS7758</name>
</gene>
<name>A0A158QM63_HAEPC</name>
<evidence type="ECO:0000313" key="2">
    <source>
        <dbReference type="EMBL" id="VDO32900.1"/>
    </source>
</evidence>
<dbReference type="AlphaFoldDB" id="A0A158QM63"/>